<feature type="region of interest" description="Disordered" evidence="8">
    <location>
        <begin position="328"/>
        <end position="366"/>
    </location>
</feature>
<feature type="transmembrane region" description="Helical" evidence="9">
    <location>
        <begin position="98"/>
        <end position="121"/>
    </location>
</feature>
<evidence type="ECO:0000256" key="6">
    <source>
        <dbReference type="ARBA" id="ARBA00023136"/>
    </source>
</evidence>
<evidence type="ECO:0000256" key="2">
    <source>
        <dbReference type="ARBA" id="ARBA00010992"/>
    </source>
</evidence>
<organism evidence="11 12">
    <name type="scientific">Aspergillus calidoustus</name>
    <dbReference type="NCBI Taxonomy" id="454130"/>
    <lineage>
        <taxon>Eukaryota</taxon>
        <taxon>Fungi</taxon>
        <taxon>Dikarya</taxon>
        <taxon>Ascomycota</taxon>
        <taxon>Pezizomycotina</taxon>
        <taxon>Eurotiomycetes</taxon>
        <taxon>Eurotiomycetidae</taxon>
        <taxon>Eurotiales</taxon>
        <taxon>Aspergillaceae</taxon>
        <taxon>Aspergillus</taxon>
        <taxon>Aspergillus subgen. Nidulantes</taxon>
    </lineage>
</organism>
<evidence type="ECO:0000256" key="4">
    <source>
        <dbReference type="ARBA" id="ARBA00022692"/>
    </source>
</evidence>
<keyword evidence="3 7" id="KW-0813">Transport</keyword>
<dbReference type="InterPro" id="IPR020846">
    <property type="entry name" value="MFS_dom"/>
</dbReference>
<keyword evidence="4 9" id="KW-0812">Transmembrane</keyword>
<proteinExistence type="inferred from homology"/>
<dbReference type="STRING" id="454130.A0A0U5CMY0"/>
<dbReference type="PANTHER" id="PTHR48022">
    <property type="entry name" value="PLASTIDIC GLUCOSE TRANSPORTER 4"/>
    <property type="match status" value="1"/>
</dbReference>
<keyword evidence="11" id="KW-0762">Sugar transport</keyword>
<evidence type="ECO:0000313" key="11">
    <source>
        <dbReference type="EMBL" id="CEN60114.1"/>
    </source>
</evidence>
<dbReference type="InterPro" id="IPR050360">
    <property type="entry name" value="MFS_Sugar_Transporters"/>
</dbReference>
<keyword evidence="6 9" id="KW-0472">Membrane</keyword>
<keyword evidence="5 9" id="KW-1133">Transmembrane helix</keyword>
<dbReference type="PANTHER" id="PTHR48022:SF91">
    <property type="entry name" value="MAJOR FACILITATOR SUPERFAMILY (MFS) PROFILE DOMAIN-CONTAINING PROTEIN-RELATED"/>
    <property type="match status" value="1"/>
</dbReference>
<dbReference type="InterPro" id="IPR036259">
    <property type="entry name" value="MFS_trans_sf"/>
</dbReference>
<dbReference type="AlphaFoldDB" id="A0A0U5CMY0"/>
<feature type="domain" description="Major facilitator superfamily (MFS) profile" evidence="10">
    <location>
        <begin position="1"/>
        <end position="288"/>
    </location>
</feature>
<dbReference type="Proteomes" id="UP000054771">
    <property type="component" value="Unassembled WGS sequence"/>
</dbReference>
<comment type="similarity">
    <text evidence="2 7">Belongs to the major facilitator superfamily. Sugar transporter (TC 2.A.1.1) family.</text>
</comment>
<feature type="transmembrane region" description="Helical" evidence="9">
    <location>
        <begin position="6"/>
        <end position="28"/>
    </location>
</feature>
<dbReference type="PROSITE" id="PS50850">
    <property type="entry name" value="MFS"/>
    <property type="match status" value="1"/>
</dbReference>
<dbReference type="InterPro" id="IPR003663">
    <property type="entry name" value="Sugar/inositol_transpt"/>
</dbReference>
<dbReference type="Pfam" id="PF00083">
    <property type="entry name" value="Sugar_tr"/>
    <property type="match status" value="1"/>
</dbReference>
<comment type="subcellular location">
    <subcellularLocation>
        <location evidence="1">Membrane</location>
        <topology evidence="1">Multi-pass membrane protein</topology>
    </subcellularLocation>
</comment>
<name>A0A0U5CMY0_ASPCI</name>
<evidence type="ECO:0000256" key="1">
    <source>
        <dbReference type="ARBA" id="ARBA00004141"/>
    </source>
</evidence>
<evidence type="ECO:0000256" key="8">
    <source>
        <dbReference type="SAM" id="MobiDB-lite"/>
    </source>
</evidence>
<dbReference type="NCBIfam" id="TIGR00879">
    <property type="entry name" value="SP"/>
    <property type="match status" value="1"/>
</dbReference>
<gene>
    <name evidence="11" type="ORF">ASPCAL02555</name>
</gene>
<evidence type="ECO:0000256" key="7">
    <source>
        <dbReference type="RuleBase" id="RU003346"/>
    </source>
</evidence>
<dbReference type="InterPro" id="IPR005828">
    <property type="entry name" value="MFS_sugar_transport-like"/>
</dbReference>
<feature type="transmembrane region" description="Helical" evidence="9">
    <location>
        <begin position="235"/>
        <end position="257"/>
    </location>
</feature>
<feature type="transmembrane region" description="Helical" evidence="9">
    <location>
        <begin position="166"/>
        <end position="187"/>
    </location>
</feature>
<evidence type="ECO:0000313" key="12">
    <source>
        <dbReference type="Proteomes" id="UP000054771"/>
    </source>
</evidence>
<reference evidence="12" key="1">
    <citation type="journal article" date="2016" name="Genome Announc.">
        <title>Draft genome sequences of fungus Aspergillus calidoustus.</title>
        <authorList>
            <person name="Horn F."/>
            <person name="Linde J."/>
            <person name="Mattern D.J."/>
            <person name="Walther G."/>
            <person name="Guthke R."/>
            <person name="Scherlach K."/>
            <person name="Martin K."/>
            <person name="Brakhage A.A."/>
            <person name="Petzke L."/>
            <person name="Valiante V."/>
        </authorList>
    </citation>
    <scope>NUCLEOTIDE SEQUENCE [LARGE SCALE GENOMIC DNA]</scope>
    <source>
        <strain evidence="12">SF006504</strain>
    </source>
</reference>
<dbReference type="GO" id="GO:0005351">
    <property type="term" value="F:carbohydrate:proton symporter activity"/>
    <property type="evidence" value="ECO:0007669"/>
    <property type="project" value="TreeGrafter"/>
</dbReference>
<feature type="transmembrane region" description="Helical" evidence="9">
    <location>
        <begin position="133"/>
        <end position="154"/>
    </location>
</feature>
<dbReference type="OrthoDB" id="2241241at2759"/>
<protein>
    <submittedName>
        <fullName evidence="11">Putative Sugar transporter</fullName>
    </submittedName>
</protein>
<dbReference type="SUPFAM" id="SSF103473">
    <property type="entry name" value="MFS general substrate transporter"/>
    <property type="match status" value="1"/>
</dbReference>
<dbReference type="EMBL" id="CDMC01000002">
    <property type="protein sequence ID" value="CEN60114.1"/>
    <property type="molecule type" value="Genomic_DNA"/>
</dbReference>
<evidence type="ECO:0000259" key="10">
    <source>
        <dbReference type="PROSITE" id="PS50850"/>
    </source>
</evidence>
<keyword evidence="12" id="KW-1185">Reference proteome</keyword>
<evidence type="ECO:0000256" key="5">
    <source>
        <dbReference type="ARBA" id="ARBA00022989"/>
    </source>
</evidence>
<dbReference type="GO" id="GO:0016020">
    <property type="term" value="C:membrane"/>
    <property type="evidence" value="ECO:0007669"/>
    <property type="project" value="UniProtKB-SubCell"/>
</dbReference>
<feature type="transmembrane region" description="Helical" evidence="9">
    <location>
        <begin position="199"/>
        <end position="223"/>
    </location>
</feature>
<dbReference type="OMA" id="TEMACQE"/>
<accession>A0A0U5CMY0</accession>
<dbReference type="InterPro" id="IPR005829">
    <property type="entry name" value="Sugar_transporter_CS"/>
</dbReference>
<evidence type="ECO:0000256" key="3">
    <source>
        <dbReference type="ARBA" id="ARBA00022448"/>
    </source>
</evidence>
<dbReference type="Gene3D" id="1.20.1250.20">
    <property type="entry name" value="MFS general substrate transporter like domains"/>
    <property type="match status" value="1"/>
</dbReference>
<dbReference type="PROSITE" id="PS00216">
    <property type="entry name" value="SUGAR_TRANSPORT_1"/>
    <property type="match status" value="1"/>
</dbReference>
<sequence length="366" mass="40682">MSSSASWRITLGITFLWGLLLGIGIIFFPESPRYDYRHGRIDKAKSTMAKLYGVPQTHRVVVQELAEIKDQLEAEGAAKRGIHGLIEMFQGPRMRYRIILGVTLQALQQLTGANYFFYYGTVIFRGAGISNSFVTQMILGGVNFGTTFGGLYIVEHFGRRKSLITGGIWMFCCFMVFASIGHFSLNIDDPPATPAAGKAMVVFACLFITGFATTWGPMIWALIAEIYPTRYRAKGMALATASNWLWNFLLSFFTPFITGAIDFAYGYVFAGCLFVAVLVVYFFVLEGKGKTLEEIDMMYVMRVPPWESSKWVPPPPEERVTTANVLDQRAARNMADEEEQGKRGQYGPGHQHIDQDGAGPSVSGTV</sequence>
<evidence type="ECO:0000256" key="9">
    <source>
        <dbReference type="SAM" id="Phobius"/>
    </source>
</evidence>
<dbReference type="PRINTS" id="PR00171">
    <property type="entry name" value="SUGRTRNSPORT"/>
</dbReference>
<feature type="transmembrane region" description="Helical" evidence="9">
    <location>
        <begin position="263"/>
        <end position="284"/>
    </location>
</feature>